<keyword evidence="7 9" id="KW-0472">Membrane</keyword>
<feature type="domain" description="Tripartite ATP-independent periplasmic transporters DctQ component" evidence="10">
    <location>
        <begin position="42"/>
        <end position="167"/>
    </location>
</feature>
<dbReference type="PANTHER" id="PTHR35011:SF2">
    <property type="entry name" value="2,3-DIKETO-L-GULONATE TRAP TRANSPORTER SMALL PERMEASE PROTEIN YIAM"/>
    <property type="match status" value="1"/>
</dbReference>
<sequence>MSGSVQTEEGARDSAPFVLPAPLRWLDRIEEWISVGFLSLVLIAVSTQVIARYVFAAPLFWGDELARYSYVWMSFAAAAFITGRRSHVTIGLLDGRLSARHLRALECLAQVIVAITCLCVVVFSYSWLMKTAGPKSSALRMPMIYLYGGAWIAFGLMALHSLVSAFYVATGRMPALPPAGDTYE</sequence>
<dbReference type="PANTHER" id="PTHR35011">
    <property type="entry name" value="2,3-DIKETO-L-GULONATE TRAP TRANSPORTER SMALL PERMEASE PROTEIN YIAM"/>
    <property type="match status" value="1"/>
</dbReference>
<evidence type="ECO:0000256" key="6">
    <source>
        <dbReference type="ARBA" id="ARBA00022989"/>
    </source>
</evidence>
<evidence type="ECO:0000256" key="7">
    <source>
        <dbReference type="ARBA" id="ARBA00023136"/>
    </source>
</evidence>
<keyword evidence="6 9" id="KW-1133">Transmembrane helix</keyword>
<keyword evidence="4 9" id="KW-0997">Cell inner membrane</keyword>
<comment type="subunit">
    <text evidence="9">The complex comprises the extracytoplasmic solute receptor protein and the two transmembrane proteins.</text>
</comment>
<dbReference type="STRING" id="282683.SAMN04488105_108196"/>
<reference evidence="12" key="1">
    <citation type="submission" date="2016-10" db="EMBL/GenBank/DDBJ databases">
        <authorList>
            <person name="Varghese N."/>
            <person name="Submissions S."/>
        </authorList>
    </citation>
    <scope>NUCLEOTIDE SEQUENCE [LARGE SCALE GENOMIC DNA]</scope>
    <source>
        <strain evidence="12">DSM 10146</strain>
    </source>
</reference>
<dbReference type="RefSeq" id="WP_165617101.1">
    <property type="nucleotide sequence ID" value="NZ_FNAV01000008.1"/>
</dbReference>
<feature type="transmembrane region" description="Helical" evidence="9">
    <location>
        <begin position="104"/>
        <end position="125"/>
    </location>
</feature>
<keyword evidence="5 9" id="KW-0812">Transmembrane</keyword>
<evidence type="ECO:0000259" key="10">
    <source>
        <dbReference type="Pfam" id="PF04290"/>
    </source>
</evidence>
<dbReference type="InterPro" id="IPR007387">
    <property type="entry name" value="TRAP_DctQ"/>
</dbReference>
<feature type="transmembrane region" description="Helical" evidence="9">
    <location>
        <begin position="32"/>
        <end position="55"/>
    </location>
</feature>
<keyword evidence="3" id="KW-1003">Cell membrane</keyword>
<dbReference type="AlphaFoldDB" id="A0A1G7G854"/>
<feature type="transmembrane region" description="Helical" evidence="9">
    <location>
        <begin position="67"/>
        <end position="83"/>
    </location>
</feature>
<evidence type="ECO:0000256" key="5">
    <source>
        <dbReference type="ARBA" id="ARBA00022692"/>
    </source>
</evidence>
<accession>A0A1G7G854</accession>
<dbReference type="InterPro" id="IPR055348">
    <property type="entry name" value="DctQ"/>
</dbReference>
<proteinExistence type="inferred from homology"/>
<evidence type="ECO:0000256" key="8">
    <source>
        <dbReference type="ARBA" id="ARBA00038436"/>
    </source>
</evidence>
<name>A0A1G7G854_9RHOB</name>
<evidence type="ECO:0000256" key="9">
    <source>
        <dbReference type="RuleBase" id="RU369079"/>
    </source>
</evidence>
<protein>
    <recommendedName>
        <fullName evidence="9">TRAP transporter small permease protein</fullName>
    </recommendedName>
</protein>
<evidence type="ECO:0000313" key="11">
    <source>
        <dbReference type="EMBL" id="SDE84334.1"/>
    </source>
</evidence>
<gene>
    <name evidence="11" type="ORF">SAMN04488105_108196</name>
</gene>
<feature type="transmembrane region" description="Helical" evidence="9">
    <location>
        <begin position="145"/>
        <end position="169"/>
    </location>
</feature>
<comment type="similarity">
    <text evidence="8 9">Belongs to the TRAP transporter small permease family.</text>
</comment>
<keyword evidence="12" id="KW-1185">Reference proteome</keyword>
<comment type="function">
    <text evidence="9">Part of the tripartite ATP-independent periplasmic (TRAP) transport system.</text>
</comment>
<evidence type="ECO:0000313" key="12">
    <source>
        <dbReference type="Proteomes" id="UP000198994"/>
    </source>
</evidence>
<dbReference type="EMBL" id="FNAV01000008">
    <property type="protein sequence ID" value="SDE84334.1"/>
    <property type="molecule type" value="Genomic_DNA"/>
</dbReference>
<keyword evidence="2 9" id="KW-0813">Transport</keyword>
<dbReference type="GO" id="GO:0005886">
    <property type="term" value="C:plasma membrane"/>
    <property type="evidence" value="ECO:0007669"/>
    <property type="project" value="UniProtKB-SubCell"/>
</dbReference>
<evidence type="ECO:0000256" key="4">
    <source>
        <dbReference type="ARBA" id="ARBA00022519"/>
    </source>
</evidence>
<evidence type="ECO:0000256" key="1">
    <source>
        <dbReference type="ARBA" id="ARBA00004429"/>
    </source>
</evidence>
<comment type="subcellular location">
    <subcellularLocation>
        <location evidence="1 9">Cell inner membrane</location>
        <topology evidence="1 9">Multi-pass membrane protein</topology>
    </subcellularLocation>
</comment>
<dbReference type="Proteomes" id="UP000198994">
    <property type="component" value="Unassembled WGS sequence"/>
</dbReference>
<dbReference type="GO" id="GO:0015740">
    <property type="term" value="P:C4-dicarboxylate transport"/>
    <property type="evidence" value="ECO:0007669"/>
    <property type="project" value="TreeGrafter"/>
</dbReference>
<dbReference type="GO" id="GO:0022857">
    <property type="term" value="F:transmembrane transporter activity"/>
    <property type="evidence" value="ECO:0007669"/>
    <property type="project" value="UniProtKB-UniRule"/>
</dbReference>
<evidence type="ECO:0000256" key="3">
    <source>
        <dbReference type="ARBA" id="ARBA00022475"/>
    </source>
</evidence>
<organism evidence="11 12">
    <name type="scientific">Salipiger thiooxidans</name>
    <dbReference type="NCBI Taxonomy" id="282683"/>
    <lineage>
        <taxon>Bacteria</taxon>
        <taxon>Pseudomonadati</taxon>
        <taxon>Pseudomonadota</taxon>
        <taxon>Alphaproteobacteria</taxon>
        <taxon>Rhodobacterales</taxon>
        <taxon>Roseobacteraceae</taxon>
        <taxon>Salipiger</taxon>
    </lineage>
</organism>
<evidence type="ECO:0000256" key="2">
    <source>
        <dbReference type="ARBA" id="ARBA00022448"/>
    </source>
</evidence>
<dbReference type="Pfam" id="PF04290">
    <property type="entry name" value="DctQ"/>
    <property type="match status" value="1"/>
</dbReference>